<protein>
    <submittedName>
        <fullName evidence="1">Uncharacterized protein</fullName>
    </submittedName>
</protein>
<evidence type="ECO:0000313" key="1">
    <source>
        <dbReference type="EMBL" id="CAA9298465.1"/>
    </source>
</evidence>
<accession>A0A6J4K8D4</accession>
<organism evidence="1">
    <name type="scientific">uncultured Chloroflexota bacterium</name>
    <dbReference type="NCBI Taxonomy" id="166587"/>
    <lineage>
        <taxon>Bacteria</taxon>
        <taxon>Bacillati</taxon>
        <taxon>Chloroflexota</taxon>
        <taxon>environmental samples</taxon>
    </lineage>
</organism>
<reference evidence="1" key="1">
    <citation type="submission" date="2020-02" db="EMBL/GenBank/DDBJ databases">
        <authorList>
            <person name="Meier V. D."/>
        </authorList>
    </citation>
    <scope>NUCLEOTIDE SEQUENCE</scope>
    <source>
        <strain evidence="1">AVDCRST_MAG77</strain>
    </source>
</reference>
<proteinExistence type="predicted"/>
<sequence length="131" mass="13642">MAETTAAEHGEALRYAAIHLGVNGTDLPTNAHAIGFQWADSDPAGNPNVVDAISIHYVGPCPAELQTLESDQPVILSITNNGVNLGCHGTAHAVEHSTGSGGSRLYVLVSPQPESRQVLAAQLWPGPVEES</sequence>
<gene>
    <name evidence="1" type="ORF">AVDCRST_MAG77-5402</name>
</gene>
<dbReference type="EMBL" id="CADCTC010000282">
    <property type="protein sequence ID" value="CAA9298465.1"/>
    <property type="molecule type" value="Genomic_DNA"/>
</dbReference>
<dbReference type="AlphaFoldDB" id="A0A6J4K8D4"/>
<name>A0A6J4K8D4_9CHLR</name>